<feature type="domain" description="Radical SAM core" evidence="7">
    <location>
        <begin position="53"/>
        <end position="271"/>
    </location>
</feature>
<keyword evidence="9" id="KW-1185">Reference proteome</keyword>
<evidence type="ECO:0000256" key="6">
    <source>
        <dbReference type="ARBA" id="ARBA00023014"/>
    </source>
</evidence>
<dbReference type="Proteomes" id="UP000182264">
    <property type="component" value="Chromosome"/>
</dbReference>
<sequence>MQCLNCENRCIVADGGLGGCGQYRRIGETMVECYPDRYLLACPIVIETMPMLHFHPGSKFLQISTVGCNLNCPGCISTTLVREMDPASSIMQQMSADQVVATAVSQECRGIAFLMNDPLASLDTFTKVAQAARAAGLLVGCATNATFTERSLSRLLPFIDFINIGVKGLTAQAYRSCGGRSPDAVLRNLRLLHEAGVHVEVACMHRRDNQDELRNLAHRVAKLSPAIPLQVMRYIPLESADPGWEPTILESEALVFDLRKILRHVYLFNSPGTDQLDSLCPECGEVLLRRDFYGPMGARLLAAQPGSCPHGSAFLDLRGDAVVGAFREGDFQGGYPFTRALEIVQSMLIALGVRDAVEVVRVWEKILNLQSLKELHLSIQQPSAYLATLEYFGALTGRQARAAALIAYLGERLEAVARGLAAVTHRPRVYYAMGKPLFAIKGPRFENQLVQLAGGDSVNRRLDLSGRPGMSIDREVLNALNPEVMVISAFLSCPVQDFHAECLRLGVDVEAVRNLRIYTPPVPSSDFGGPRWILGLLFLANILHPERFHFDIARESKDFYGEFYDMPFVPDHLNRSFGKPSNTWCWTRT</sequence>
<organism evidence="8 9">
    <name type="scientific">Syntrophotalea acetylenica</name>
    <name type="common">Pelobacter acetylenicus</name>
    <dbReference type="NCBI Taxonomy" id="29542"/>
    <lineage>
        <taxon>Bacteria</taxon>
        <taxon>Pseudomonadati</taxon>
        <taxon>Thermodesulfobacteriota</taxon>
        <taxon>Desulfuromonadia</taxon>
        <taxon>Desulfuromonadales</taxon>
        <taxon>Syntrophotaleaceae</taxon>
        <taxon>Syntrophotalea</taxon>
    </lineage>
</organism>
<evidence type="ECO:0000313" key="8">
    <source>
        <dbReference type="EMBL" id="APG24830.1"/>
    </source>
</evidence>
<protein>
    <submittedName>
        <fullName evidence="8">Radical SAM protein</fullName>
    </submittedName>
</protein>
<dbReference type="InterPro" id="IPR007197">
    <property type="entry name" value="rSAM"/>
</dbReference>
<keyword evidence="3" id="KW-0949">S-adenosyl-L-methionine</keyword>
<evidence type="ECO:0000256" key="5">
    <source>
        <dbReference type="ARBA" id="ARBA00023004"/>
    </source>
</evidence>
<dbReference type="EMBL" id="CP015518">
    <property type="protein sequence ID" value="APG24830.1"/>
    <property type="molecule type" value="Genomic_DNA"/>
</dbReference>
<dbReference type="GO" id="GO:0046872">
    <property type="term" value="F:metal ion binding"/>
    <property type="evidence" value="ECO:0007669"/>
    <property type="project" value="UniProtKB-KW"/>
</dbReference>
<dbReference type="SFLD" id="SFLDS00029">
    <property type="entry name" value="Radical_SAM"/>
    <property type="match status" value="1"/>
</dbReference>
<keyword evidence="2" id="KW-0004">4Fe-4S</keyword>
<dbReference type="InterPro" id="IPR034457">
    <property type="entry name" value="Organic_radical-activating"/>
</dbReference>
<keyword evidence="5" id="KW-0408">Iron</keyword>
<dbReference type="SFLD" id="SFLDG01101">
    <property type="entry name" value="Uncharacterised_Radical_SAM_Su"/>
    <property type="match status" value="1"/>
</dbReference>
<keyword evidence="6" id="KW-0411">Iron-sulfur</keyword>
<dbReference type="Gene3D" id="1.20.58.2180">
    <property type="match status" value="1"/>
</dbReference>
<dbReference type="SUPFAM" id="SSF102114">
    <property type="entry name" value="Radical SAM enzymes"/>
    <property type="match status" value="1"/>
</dbReference>
<dbReference type="InterPro" id="IPR058240">
    <property type="entry name" value="rSAM_sf"/>
</dbReference>
<dbReference type="AlphaFoldDB" id="A0A1L3GG25"/>
<dbReference type="PANTHER" id="PTHR30352">
    <property type="entry name" value="PYRUVATE FORMATE-LYASE-ACTIVATING ENZYME"/>
    <property type="match status" value="1"/>
</dbReference>
<dbReference type="SUPFAM" id="SSF53807">
    <property type="entry name" value="Helical backbone' metal receptor"/>
    <property type="match status" value="1"/>
</dbReference>
<evidence type="ECO:0000256" key="4">
    <source>
        <dbReference type="ARBA" id="ARBA00022723"/>
    </source>
</evidence>
<dbReference type="PROSITE" id="PS51918">
    <property type="entry name" value="RADICAL_SAM"/>
    <property type="match status" value="1"/>
</dbReference>
<proteinExistence type="predicted"/>
<dbReference type="GO" id="GO:0051539">
    <property type="term" value="F:4 iron, 4 sulfur cluster binding"/>
    <property type="evidence" value="ECO:0007669"/>
    <property type="project" value="UniProtKB-KW"/>
</dbReference>
<keyword evidence="4" id="KW-0479">Metal-binding</keyword>
<dbReference type="Pfam" id="PF04055">
    <property type="entry name" value="Radical_SAM"/>
    <property type="match status" value="1"/>
</dbReference>
<accession>A0A1L3GG25</accession>
<name>A0A1L3GG25_SYNAC</name>
<dbReference type="PANTHER" id="PTHR30352:SF5">
    <property type="entry name" value="PYRUVATE FORMATE-LYASE 1-ACTIVATING ENZYME"/>
    <property type="match status" value="1"/>
</dbReference>
<evidence type="ECO:0000256" key="2">
    <source>
        <dbReference type="ARBA" id="ARBA00022485"/>
    </source>
</evidence>
<evidence type="ECO:0000259" key="7">
    <source>
        <dbReference type="PROSITE" id="PS51918"/>
    </source>
</evidence>
<dbReference type="STRING" id="29542.A6070_01150"/>
<evidence type="ECO:0000256" key="1">
    <source>
        <dbReference type="ARBA" id="ARBA00001966"/>
    </source>
</evidence>
<dbReference type="Gene3D" id="3.40.50.1980">
    <property type="entry name" value="Nitrogenase molybdenum iron protein domain"/>
    <property type="match status" value="1"/>
</dbReference>
<comment type="cofactor">
    <cofactor evidence="1">
        <name>[4Fe-4S] cluster</name>
        <dbReference type="ChEBI" id="CHEBI:49883"/>
    </cofactor>
</comment>
<dbReference type="InterPro" id="IPR027596">
    <property type="entry name" value="AmmeMemoSam_rS"/>
</dbReference>
<dbReference type="GO" id="GO:0003824">
    <property type="term" value="F:catalytic activity"/>
    <property type="evidence" value="ECO:0007669"/>
    <property type="project" value="InterPro"/>
</dbReference>
<dbReference type="SFLD" id="SFLDG01067">
    <property type="entry name" value="SPASM/twitch_domain_containing"/>
    <property type="match status" value="1"/>
</dbReference>
<dbReference type="CDD" id="cd01335">
    <property type="entry name" value="Radical_SAM"/>
    <property type="match status" value="1"/>
</dbReference>
<dbReference type="KEGG" id="pace:A6070_01150"/>
<gene>
    <name evidence="8" type="ORF">A7E75_07190</name>
</gene>
<dbReference type="OrthoDB" id="9778883at2"/>
<evidence type="ECO:0000256" key="3">
    <source>
        <dbReference type="ARBA" id="ARBA00022691"/>
    </source>
</evidence>
<dbReference type="Gene3D" id="3.20.20.70">
    <property type="entry name" value="Aldolase class I"/>
    <property type="match status" value="1"/>
</dbReference>
<dbReference type="InterPro" id="IPR013785">
    <property type="entry name" value="Aldolase_TIM"/>
</dbReference>
<reference evidence="8 9" key="1">
    <citation type="journal article" date="2017" name="Genome Announc.">
        <title>Complete Genome Sequences of Two Acetylene-Fermenting Pelobacter acetylenicus Strains.</title>
        <authorList>
            <person name="Sutton J.M."/>
            <person name="Baesman S.M."/>
            <person name="Fierst J.L."/>
            <person name="Poret-Peterson A.T."/>
            <person name="Oremland R.S."/>
            <person name="Dunlap D.S."/>
            <person name="Akob D.M."/>
        </authorList>
    </citation>
    <scope>NUCLEOTIDE SEQUENCE [LARGE SCALE GENOMIC DNA]</scope>
    <source>
        <strain evidence="8 9">DSM 3247</strain>
    </source>
</reference>
<dbReference type="RefSeq" id="WP_072286676.1">
    <property type="nucleotide sequence ID" value="NZ_CP015455.1"/>
</dbReference>
<evidence type="ECO:0000313" key="9">
    <source>
        <dbReference type="Proteomes" id="UP000182264"/>
    </source>
</evidence>